<evidence type="ECO:0000259" key="4">
    <source>
        <dbReference type="Pfam" id="PF01301"/>
    </source>
</evidence>
<sequence length="180" mass="19988">MWAGLIAKAKEGGIDVIQTYVFWNLHEPVKGQYDFSGRADIVRFIKEIQAQGLDASLRIGPFIELNGITGPSMFEPLSPVGFSQEPGRLAFGEGCDNEAFKIENEYQLVEDAFHEKGPPSVKWAAQMAVELQTGVPWMMCKQYDAPDPIYHGGTNFGRTASAFTTTSYYDDVLLDEYGMS</sequence>
<evidence type="ECO:0000313" key="5">
    <source>
        <dbReference type="EMBL" id="KAE8715257.1"/>
    </source>
</evidence>
<dbReference type="PANTHER" id="PTHR23421">
    <property type="entry name" value="BETA-GALACTOSIDASE RELATED"/>
    <property type="match status" value="1"/>
</dbReference>
<dbReference type="SUPFAM" id="SSF51445">
    <property type="entry name" value="(Trans)glycosidases"/>
    <property type="match status" value="1"/>
</dbReference>
<dbReference type="AlphaFoldDB" id="A0A6A3BGU0"/>
<dbReference type="InterPro" id="IPR001944">
    <property type="entry name" value="Glycoside_Hdrlase_35"/>
</dbReference>
<protein>
    <recommendedName>
        <fullName evidence="3">beta-galactosidase</fullName>
        <ecNumber evidence="3">3.2.1.23</ecNumber>
    </recommendedName>
</protein>
<proteinExistence type="inferred from homology"/>
<comment type="similarity">
    <text evidence="2">Belongs to the glycosyl hydrolase 35 family.</text>
</comment>
<dbReference type="Gene3D" id="3.20.20.80">
    <property type="entry name" value="Glycosidases"/>
    <property type="match status" value="2"/>
</dbReference>
<evidence type="ECO:0000256" key="2">
    <source>
        <dbReference type="ARBA" id="ARBA00009809"/>
    </source>
</evidence>
<feature type="domain" description="Glycoside hydrolase 35 catalytic" evidence="4">
    <location>
        <begin position="1"/>
        <end position="64"/>
    </location>
</feature>
<accession>A0A6A3BGU0</accession>
<comment type="caution">
    <text evidence="5">The sequence shown here is derived from an EMBL/GenBank/DDBJ whole genome shotgun (WGS) entry which is preliminary data.</text>
</comment>
<evidence type="ECO:0000256" key="3">
    <source>
        <dbReference type="ARBA" id="ARBA00012756"/>
    </source>
</evidence>
<organism evidence="5 6">
    <name type="scientific">Hibiscus syriacus</name>
    <name type="common">Rose of Sharon</name>
    <dbReference type="NCBI Taxonomy" id="106335"/>
    <lineage>
        <taxon>Eukaryota</taxon>
        <taxon>Viridiplantae</taxon>
        <taxon>Streptophyta</taxon>
        <taxon>Embryophyta</taxon>
        <taxon>Tracheophyta</taxon>
        <taxon>Spermatophyta</taxon>
        <taxon>Magnoliopsida</taxon>
        <taxon>eudicotyledons</taxon>
        <taxon>Gunneridae</taxon>
        <taxon>Pentapetalae</taxon>
        <taxon>rosids</taxon>
        <taxon>malvids</taxon>
        <taxon>Malvales</taxon>
        <taxon>Malvaceae</taxon>
        <taxon>Malvoideae</taxon>
        <taxon>Hibiscus</taxon>
    </lineage>
</organism>
<keyword evidence="6" id="KW-1185">Reference proteome</keyword>
<dbReference type="Pfam" id="PF01301">
    <property type="entry name" value="Glyco_hydro_35"/>
    <property type="match status" value="1"/>
</dbReference>
<reference evidence="5" key="1">
    <citation type="submission" date="2019-09" db="EMBL/GenBank/DDBJ databases">
        <title>Draft genome information of white flower Hibiscus syriacus.</title>
        <authorList>
            <person name="Kim Y.-M."/>
        </authorList>
    </citation>
    <scope>NUCLEOTIDE SEQUENCE [LARGE SCALE GENOMIC DNA]</scope>
    <source>
        <strain evidence="5">YM2019G1</strain>
    </source>
</reference>
<dbReference type="GO" id="GO:0004565">
    <property type="term" value="F:beta-galactosidase activity"/>
    <property type="evidence" value="ECO:0007669"/>
    <property type="project" value="UniProtKB-EC"/>
</dbReference>
<dbReference type="InterPro" id="IPR017853">
    <property type="entry name" value="GH"/>
</dbReference>
<name>A0A6A3BGU0_HIBSY</name>
<gene>
    <name evidence="5" type="ORF">F3Y22_tig00110183pilonHSYRG00003</name>
</gene>
<dbReference type="EMBL" id="VEPZ02000863">
    <property type="protein sequence ID" value="KAE8715257.1"/>
    <property type="molecule type" value="Genomic_DNA"/>
</dbReference>
<dbReference type="InterPro" id="IPR031330">
    <property type="entry name" value="Gly_Hdrlase_35_cat"/>
</dbReference>
<evidence type="ECO:0000313" key="6">
    <source>
        <dbReference type="Proteomes" id="UP000436088"/>
    </source>
</evidence>
<dbReference type="EC" id="3.2.1.23" evidence="3"/>
<evidence type="ECO:0000256" key="1">
    <source>
        <dbReference type="ARBA" id="ARBA00001412"/>
    </source>
</evidence>
<dbReference type="Proteomes" id="UP000436088">
    <property type="component" value="Unassembled WGS sequence"/>
</dbReference>
<comment type="catalytic activity">
    <reaction evidence="1">
        <text>Hydrolysis of terminal non-reducing beta-D-galactose residues in beta-D-galactosides.</text>
        <dbReference type="EC" id="3.2.1.23"/>
    </reaction>
</comment>
<dbReference type="GO" id="GO:0005975">
    <property type="term" value="P:carbohydrate metabolic process"/>
    <property type="evidence" value="ECO:0007669"/>
    <property type="project" value="InterPro"/>
</dbReference>